<dbReference type="GO" id="GO:0003723">
    <property type="term" value="F:RNA binding"/>
    <property type="evidence" value="ECO:0007669"/>
    <property type="project" value="UniProtKB-UniRule"/>
</dbReference>
<sequence length="212" mass="22580">MAAMTAHPSLAPSRAAPDLASHTEPAATFDFTPFLRATHQHALAADSAPGGQPAHTHAGRGPSLVCKHWLRGLCKKGAHCEFLHGVQPSARCPSATFSRERLLLQREECFYVHIDPQSSCRPAPTTTWASAPSAPPAPRSTSAAGCACSTSPASAPRAQLPRRPPPRGGKKEPRAGRSSKGRGPNARRGELQASGRRFEEEGRRPPLNRQKG</sequence>
<feature type="compositionally biased region" description="Low complexity" evidence="13">
    <location>
        <begin position="122"/>
        <end position="132"/>
    </location>
</feature>
<evidence type="ECO:0000256" key="4">
    <source>
        <dbReference type="ARBA" id="ARBA00022723"/>
    </source>
</evidence>
<proteinExistence type="inferred from homology"/>
<feature type="region of interest" description="Disordered" evidence="13">
    <location>
        <begin position="119"/>
        <end position="212"/>
    </location>
</feature>
<evidence type="ECO:0000256" key="13">
    <source>
        <dbReference type="SAM" id="MobiDB-lite"/>
    </source>
</evidence>
<accession>C9SQF1</accession>
<dbReference type="KEGG" id="val:VDBG_07186"/>
<evidence type="ECO:0000256" key="10">
    <source>
        <dbReference type="ARBA" id="ARBA00024826"/>
    </source>
</evidence>
<evidence type="ECO:0000256" key="9">
    <source>
        <dbReference type="ARBA" id="ARBA00023242"/>
    </source>
</evidence>
<dbReference type="GO" id="GO:0005634">
    <property type="term" value="C:nucleus"/>
    <property type="evidence" value="ECO:0007669"/>
    <property type="project" value="UniProtKB-SubCell"/>
</dbReference>
<evidence type="ECO:0000256" key="11">
    <source>
        <dbReference type="PROSITE-ProRule" id="PRU00723"/>
    </source>
</evidence>
<dbReference type="AlphaFoldDB" id="C9SQF1"/>
<gene>
    <name evidence="15" type="ORF">VDBG_07186</name>
</gene>
<dbReference type="PANTHER" id="PTHR23102">
    <property type="entry name" value="CLEAVAGE AND POLYADENYLATION SPECIFICITY FACTOR SUBUNIT 4-RELATED"/>
    <property type="match status" value="1"/>
</dbReference>
<dbReference type="EMBL" id="DS985222">
    <property type="protein sequence ID" value="EEY21076.1"/>
    <property type="molecule type" value="Genomic_DNA"/>
</dbReference>
<evidence type="ECO:0000256" key="8">
    <source>
        <dbReference type="ARBA" id="ARBA00022884"/>
    </source>
</evidence>
<dbReference type="eggNOG" id="KOG1040">
    <property type="taxonomic scope" value="Eukaryota"/>
</dbReference>
<feature type="zinc finger region" description="C3H1-type" evidence="11">
    <location>
        <begin position="60"/>
        <end position="87"/>
    </location>
</feature>
<keyword evidence="3 12" id="KW-0507">mRNA processing</keyword>
<comment type="subcellular location">
    <subcellularLocation>
        <location evidence="1 12">Nucleus</location>
    </subcellularLocation>
</comment>
<dbReference type="InterPro" id="IPR045348">
    <property type="entry name" value="CPSF4/Yth1"/>
</dbReference>
<dbReference type="Pfam" id="PF00642">
    <property type="entry name" value="zf-CCCH"/>
    <property type="match status" value="1"/>
</dbReference>
<keyword evidence="6 11" id="KW-0863">Zinc-finger</keyword>
<feature type="region of interest" description="Disordered" evidence="13">
    <location>
        <begin position="1"/>
        <end position="21"/>
    </location>
</feature>
<dbReference type="Gene3D" id="4.10.1000.10">
    <property type="entry name" value="Zinc finger, CCCH-type"/>
    <property type="match status" value="1"/>
</dbReference>
<keyword evidence="7 11" id="KW-0862">Zinc</keyword>
<dbReference type="STRING" id="526221.C9SQF1"/>
<keyword evidence="9 12" id="KW-0539">Nucleus</keyword>
<evidence type="ECO:0000256" key="7">
    <source>
        <dbReference type="ARBA" id="ARBA00022833"/>
    </source>
</evidence>
<feature type="domain" description="C3H1-type" evidence="14">
    <location>
        <begin position="60"/>
        <end position="87"/>
    </location>
</feature>
<evidence type="ECO:0000313" key="15">
    <source>
        <dbReference type="EMBL" id="EEY21076.1"/>
    </source>
</evidence>
<dbReference type="OrthoDB" id="1914176at2759"/>
<dbReference type="PANTHER" id="PTHR23102:SF24">
    <property type="entry name" value="CLEAVAGE AND POLYADENYLATION SPECIFICITY FACTOR SUBUNIT 4"/>
    <property type="match status" value="1"/>
</dbReference>
<keyword evidence="5 12" id="KW-0677">Repeat</keyword>
<dbReference type="SMART" id="SM00356">
    <property type="entry name" value="ZnF_C3H1"/>
    <property type="match status" value="1"/>
</dbReference>
<feature type="compositionally biased region" description="Low complexity" evidence="13">
    <location>
        <begin position="139"/>
        <end position="161"/>
    </location>
</feature>
<evidence type="ECO:0000256" key="1">
    <source>
        <dbReference type="ARBA" id="ARBA00004123"/>
    </source>
</evidence>
<evidence type="ECO:0000256" key="2">
    <source>
        <dbReference type="ARBA" id="ARBA00008907"/>
    </source>
</evidence>
<dbReference type="GO" id="GO:0008270">
    <property type="term" value="F:zinc ion binding"/>
    <property type="evidence" value="ECO:0007669"/>
    <property type="project" value="UniProtKB-KW"/>
</dbReference>
<evidence type="ECO:0000256" key="6">
    <source>
        <dbReference type="ARBA" id="ARBA00022771"/>
    </source>
</evidence>
<dbReference type="Proteomes" id="UP000008698">
    <property type="component" value="Unassembled WGS sequence"/>
</dbReference>
<dbReference type="GO" id="GO:0031124">
    <property type="term" value="P:mRNA 3'-end processing"/>
    <property type="evidence" value="ECO:0007669"/>
    <property type="project" value="UniProtKB-UniRule"/>
</dbReference>
<keyword evidence="4 11" id="KW-0479">Metal-binding</keyword>
<comment type="function">
    <text evidence="10 12">Component of the cleavage factor I (CF I) involved in pre-mRNA 3'-end processing.</text>
</comment>
<keyword evidence="16" id="KW-1185">Reference proteome</keyword>
<name>C9SQF1_VERA1</name>
<dbReference type="RefSeq" id="XP_003002615.1">
    <property type="nucleotide sequence ID" value="XM_003002569.1"/>
</dbReference>
<evidence type="ECO:0000256" key="3">
    <source>
        <dbReference type="ARBA" id="ARBA00022664"/>
    </source>
</evidence>
<dbReference type="SUPFAM" id="SSF90229">
    <property type="entry name" value="CCCH zinc finger"/>
    <property type="match status" value="1"/>
</dbReference>
<dbReference type="InterPro" id="IPR000571">
    <property type="entry name" value="Znf_CCCH"/>
</dbReference>
<protein>
    <recommendedName>
        <fullName evidence="12">mRNA 3'-end-processing protein</fullName>
    </recommendedName>
</protein>
<evidence type="ECO:0000313" key="16">
    <source>
        <dbReference type="Proteomes" id="UP000008698"/>
    </source>
</evidence>
<organism evidence="16">
    <name type="scientific">Verticillium alfalfae (strain VaMs.102 / ATCC MYA-4576 / FGSC 10136)</name>
    <name type="common">Verticillium wilt of alfalfa</name>
    <name type="synonym">Verticillium albo-atrum</name>
    <dbReference type="NCBI Taxonomy" id="526221"/>
    <lineage>
        <taxon>Eukaryota</taxon>
        <taxon>Fungi</taxon>
        <taxon>Dikarya</taxon>
        <taxon>Ascomycota</taxon>
        <taxon>Pezizomycotina</taxon>
        <taxon>Sordariomycetes</taxon>
        <taxon>Hypocreomycetidae</taxon>
        <taxon>Glomerellales</taxon>
        <taxon>Plectosphaerellaceae</taxon>
        <taxon>Verticillium</taxon>
    </lineage>
</organism>
<evidence type="ECO:0000259" key="14">
    <source>
        <dbReference type="PROSITE" id="PS50103"/>
    </source>
</evidence>
<dbReference type="PROSITE" id="PS50103">
    <property type="entry name" value="ZF_C3H1"/>
    <property type="match status" value="1"/>
</dbReference>
<evidence type="ECO:0000256" key="5">
    <source>
        <dbReference type="ARBA" id="ARBA00022737"/>
    </source>
</evidence>
<evidence type="ECO:0000256" key="12">
    <source>
        <dbReference type="RuleBase" id="RU369008"/>
    </source>
</evidence>
<dbReference type="HOGENOM" id="CLU_1300530_0_0_1"/>
<reference evidence="16" key="1">
    <citation type="journal article" date="2011" name="PLoS Pathog.">
        <title>Comparative genomics yields insights into niche adaptation of plant vascular wilt pathogens.</title>
        <authorList>
            <person name="Klosterman S.J."/>
            <person name="Subbarao K.V."/>
            <person name="Kang S."/>
            <person name="Veronese P."/>
            <person name="Gold S.E."/>
            <person name="Thomma B.P.H.J."/>
            <person name="Chen Z."/>
            <person name="Henrissat B."/>
            <person name="Lee Y.-H."/>
            <person name="Park J."/>
            <person name="Garcia-Pedrajas M.D."/>
            <person name="Barbara D.J."/>
            <person name="Anchieta A."/>
            <person name="de Jonge R."/>
            <person name="Santhanam P."/>
            <person name="Maruthachalam K."/>
            <person name="Atallah Z."/>
            <person name="Amyotte S.G."/>
            <person name="Paz Z."/>
            <person name="Inderbitzin P."/>
            <person name="Hayes R.J."/>
            <person name="Heiman D.I."/>
            <person name="Young S."/>
            <person name="Zeng Q."/>
            <person name="Engels R."/>
            <person name="Galagan J."/>
            <person name="Cuomo C.A."/>
            <person name="Dobinson K.F."/>
            <person name="Ma L.-J."/>
        </authorList>
    </citation>
    <scope>NUCLEOTIDE SEQUENCE [LARGE SCALE GENOMIC DNA]</scope>
    <source>
        <strain evidence="16">VaMs.102 / ATCC MYA-4576 / FGSC 10136</strain>
    </source>
</reference>
<comment type="similarity">
    <text evidence="2 12">Belongs to the CPSF4/YTH1 family.</text>
</comment>
<dbReference type="GeneID" id="9527613"/>
<dbReference type="InterPro" id="IPR036855">
    <property type="entry name" value="Znf_CCCH_sf"/>
</dbReference>
<keyword evidence="8 12" id="KW-0694">RNA-binding</keyword>